<keyword evidence="1" id="KW-0547">Nucleotide-binding</keyword>
<dbReference type="AlphaFoldDB" id="A0A0P8A7N6"/>
<dbReference type="PANTHER" id="PTHR43637">
    <property type="entry name" value="UPF0273 PROTEIN TM_0370"/>
    <property type="match status" value="1"/>
</dbReference>
<reference evidence="4 5" key="1">
    <citation type="submission" date="2015-09" db="EMBL/GenBank/DDBJ databases">
        <title>A metagenomics-based metabolic model of nitrate-dependent anaerobic oxidation of methane by Methanoperedens-like archaea.</title>
        <authorList>
            <person name="Arshad A."/>
            <person name="Speth D.R."/>
            <person name="De Graaf R.M."/>
            <person name="Op Den Camp H.J."/>
            <person name="Jetten M.S."/>
            <person name="Welte C.U."/>
        </authorList>
    </citation>
    <scope>NUCLEOTIDE SEQUENCE [LARGE SCALE GENOMIC DNA]</scope>
</reference>
<evidence type="ECO:0000313" key="4">
    <source>
        <dbReference type="EMBL" id="KPQ44137.1"/>
    </source>
</evidence>
<dbReference type="InterPro" id="IPR027417">
    <property type="entry name" value="P-loop_NTPase"/>
</dbReference>
<proteinExistence type="predicted"/>
<evidence type="ECO:0000313" key="5">
    <source>
        <dbReference type="Proteomes" id="UP000050360"/>
    </source>
</evidence>
<dbReference type="InterPro" id="IPR010624">
    <property type="entry name" value="KaiC_dom"/>
</dbReference>
<dbReference type="InterPro" id="IPR014774">
    <property type="entry name" value="KaiC-like_dom"/>
</dbReference>
<evidence type="ECO:0000256" key="2">
    <source>
        <dbReference type="ARBA" id="ARBA00022840"/>
    </source>
</evidence>
<dbReference type="Gene3D" id="3.40.50.300">
    <property type="entry name" value="P-loop containing nucleotide triphosphate hydrolases"/>
    <property type="match status" value="1"/>
</dbReference>
<evidence type="ECO:0000259" key="3">
    <source>
        <dbReference type="PROSITE" id="PS51146"/>
    </source>
</evidence>
<evidence type="ECO:0000256" key="1">
    <source>
        <dbReference type="ARBA" id="ARBA00022741"/>
    </source>
</evidence>
<dbReference type="Proteomes" id="UP000050360">
    <property type="component" value="Unassembled WGS sequence"/>
</dbReference>
<dbReference type="PANTHER" id="PTHR43637:SF1">
    <property type="entry name" value="UPF0273 PROTEIN TM_0370"/>
    <property type="match status" value="1"/>
</dbReference>
<dbReference type="PROSITE" id="PS51146">
    <property type="entry name" value="KAIC"/>
    <property type="match status" value="1"/>
</dbReference>
<keyword evidence="2" id="KW-0067">ATP-binding</keyword>
<comment type="caution">
    <text evidence="4">The sequence shown here is derived from an EMBL/GenBank/DDBJ whole genome shotgun (WGS) entry which is preliminary data.</text>
</comment>
<name>A0A0P8A7N6_9EURY</name>
<organism evidence="4 5">
    <name type="scientific">Candidatus Methanoperedens nitratireducens</name>
    <dbReference type="NCBI Taxonomy" id="1392998"/>
    <lineage>
        <taxon>Archaea</taxon>
        <taxon>Methanobacteriati</taxon>
        <taxon>Methanobacteriota</taxon>
        <taxon>Stenosarchaea group</taxon>
        <taxon>Methanomicrobia</taxon>
        <taxon>Methanosarcinales</taxon>
        <taxon>ANME-2 cluster</taxon>
        <taxon>Candidatus Methanoperedentaceae</taxon>
        <taxon>Candidatus Methanoperedens</taxon>
    </lineage>
</organism>
<dbReference type="EMBL" id="LKCM01000106">
    <property type="protein sequence ID" value="KPQ44137.1"/>
    <property type="molecule type" value="Genomic_DNA"/>
</dbReference>
<feature type="domain" description="KaiC" evidence="3">
    <location>
        <begin position="2"/>
        <end position="189"/>
    </location>
</feature>
<sequence>MERVKTGIEDLDEMLNGGIPQGCVTTIMGGYGTGKSTLALKFIHSGLVKGEKCLYISIDQKEVELINSSALFGWDFKPHIKNGTFRIIRLSPTFLKTTIAKIESELPELIKTFAPKRLVVDPITLYEMIFDNEGERREQLFKLIEIDKRQWNYIFNCIRIKQGVTIHVTIRVDRVYSRRGNNAQEYPGN</sequence>
<dbReference type="SUPFAM" id="SSF52540">
    <property type="entry name" value="P-loop containing nucleoside triphosphate hydrolases"/>
    <property type="match status" value="1"/>
</dbReference>
<gene>
    <name evidence="4" type="ORF">MPEBLZ_01276</name>
</gene>
<accession>A0A0P8A7N6</accession>
<protein>
    <submittedName>
        <fullName evidence="4">Resolvase/recombinase</fullName>
    </submittedName>
</protein>
<dbReference type="GO" id="GO:0005524">
    <property type="term" value="F:ATP binding"/>
    <property type="evidence" value="ECO:0007669"/>
    <property type="project" value="UniProtKB-KW"/>
</dbReference>
<dbReference type="Pfam" id="PF06745">
    <property type="entry name" value="ATPase"/>
    <property type="match status" value="1"/>
</dbReference>